<dbReference type="InterPro" id="IPR019860">
    <property type="entry name" value="Motility-assoc_ABC_perm_GldF"/>
</dbReference>
<feature type="transmembrane region" description="Helical" evidence="6">
    <location>
        <begin position="214"/>
        <end position="232"/>
    </location>
</feature>
<feature type="transmembrane region" description="Helical" evidence="6">
    <location>
        <begin position="244"/>
        <end position="265"/>
    </location>
</feature>
<dbReference type="Proteomes" id="UP001139461">
    <property type="component" value="Unassembled WGS sequence"/>
</dbReference>
<dbReference type="GO" id="GO:0005886">
    <property type="term" value="C:plasma membrane"/>
    <property type="evidence" value="ECO:0007669"/>
    <property type="project" value="UniProtKB-SubCell"/>
</dbReference>
<dbReference type="InterPro" id="IPR019196">
    <property type="entry name" value="ABC_transp_unknown"/>
</dbReference>
<dbReference type="GO" id="GO:0140359">
    <property type="term" value="F:ABC-type transporter activity"/>
    <property type="evidence" value="ECO:0007669"/>
    <property type="project" value="InterPro"/>
</dbReference>
<keyword evidence="10" id="KW-1185">Reference proteome</keyword>
<reference evidence="9" key="1">
    <citation type="submission" date="2021-09" db="EMBL/GenBank/DDBJ databases">
        <title>Genome of Aequorivita sp. strain F47161.</title>
        <authorList>
            <person name="Wang Y."/>
        </authorList>
    </citation>
    <scope>NUCLEOTIDE SEQUENCE</scope>
    <source>
        <strain evidence="9">F47161</strain>
    </source>
</reference>
<evidence type="ECO:0000313" key="10">
    <source>
        <dbReference type="Proteomes" id="UP001139461"/>
    </source>
</evidence>
<feature type="transmembrane region" description="Helical" evidence="6">
    <location>
        <begin position="56"/>
        <end position="74"/>
    </location>
</feature>
<feature type="domain" description="DUF7088" evidence="8">
    <location>
        <begin position="272"/>
        <end position="376"/>
    </location>
</feature>
<dbReference type="AlphaFoldDB" id="A0A9X1QWR8"/>
<feature type="transmembrane region" description="Helical" evidence="6">
    <location>
        <begin position="769"/>
        <end position="791"/>
    </location>
</feature>
<organism evidence="9 10">
    <name type="scientific">Aequorivita vitellina</name>
    <dbReference type="NCBI Taxonomy" id="2874475"/>
    <lineage>
        <taxon>Bacteria</taxon>
        <taxon>Pseudomonadati</taxon>
        <taxon>Bacteroidota</taxon>
        <taxon>Flavobacteriia</taxon>
        <taxon>Flavobacteriales</taxon>
        <taxon>Flavobacteriaceae</taxon>
        <taxon>Aequorivita</taxon>
    </lineage>
</organism>
<name>A0A9X1QWR8_9FLAO</name>
<evidence type="ECO:0000256" key="5">
    <source>
        <dbReference type="ARBA" id="ARBA00023136"/>
    </source>
</evidence>
<dbReference type="InterPro" id="IPR051449">
    <property type="entry name" value="ABC-2_transporter_component"/>
</dbReference>
<comment type="subcellular location">
    <subcellularLocation>
        <location evidence="1">Cell membrane</location>
        <topology evidence="1">Multi-pass membrane protein</topology>
    </subcellularLocation>
</comment>
<dbReference type="InterPro" id="IPR055396">
    <property type="entry name" value="DUF7088"/>
</dbReference>
<keyword evidence="3 6" id="KW-0812">Transmembrane</keyword>
<evidence type="ECO:0000256" key="6">
    <source>
        <dbReference type="SAM" id="Phobius"/>
    </source>
</evidence>
<protein>
    <submittedName>
        <fullName evidence="9">Gliding motility-associated ABC transporter substrate-binding protein GldG</fullName>
    </submittedName>
</protein>
<evidence type="ECO:0000256" key="3">
    <source>
        <dbReference type="ARBA" id="ARBA00022692"/>
    </source>
</evidence>
<dbReference type="InterPro" id="IPR019863">
    <property type="entry name" value="Motility-assoc_ABC-rel_GldG"/>
</dbReference>
<dbReference type="Pfam" id="PF12679">
    <property type="entry name" value="ABC2_membrane_2"/>
    <property type="match status" value="1"/>
</dbReference>
<feature type="domain" description="ABC-type uncharacterised transport system" evidence="7">
    <location>
        <begin position="425"/>
        <end position="733"/>
    </location>
</feature>
<feature type="transmembrane region" description="Helical" evidence="6">
    <location>
        <begin position="139"/>
        <end position="158"/>
    </location>
</feature>
<evidence type="ECO:0000256" key="4">
    <source>
        <dbReference type="ARBA" id="ARBA00022989"/>
    </source>
</evidence>
<dbReference type="Pfam" id="PF09822">
    <property type="entry name" value="ABC_transp_aux"/>
    <property type="match status" value="1"/>
</dbReference>
<sequence>MFTIIKREINSFFSSTIGYLVIGMFLVINGLFLWVFGGNFNILDSGFADLSPYFELAPWVLLFLIPAVCMRAFSDEMKMGTLELLLTKPVSLKQIVFGKYFGAVILIVIALIPTILYVFTIAELAQPAGNWDVGSTMGSYIGLLFLVLAYTAIGIFSSTLSQNQIVAFIIAVFLCFALYYGFEGFASSSFDISQLGMKAHFDSVARGVLDTRDLLYFLIVSSFFLALTVFKLEKKSPALTKKRNITYLQFVIGLCLLMVVGSYFYKRFDLTQDKRFTLSEEAKEIVATVNSPIIVDVFLKGEFPPEFRRLQSETKQLLEEFSAYNSNIKFDFINPTEEGNEAFQAQFEKFGLTPAQVSVTEKGKQSTELVYPWALAHHDGKSVKIGLLKNQLGATSEERVNSSLQNLQYAFADGFKKLATQKSERVAVLKGNGEYDDRYIADFFSTLRDYYFIAPFTLDSVATNPEKTLKALNDFDLIVAAQPTEAFSDAEKYVLDQYIMNGGNALWLLDATQMQTDTTSGNTFAFGKDLNLGDFFFKYGIRINPNLVKDVYSAPIVLASGDEREAQYNRYPWFFSPLSSSANNHPIVTNIEAVKFDYASAIDTLPNEIKKTVLLATSPISKIVGLPFPIDFDVEIPKNLQVVNEGPNPDEFNAGEVPLAVLLEGKFTSVYKNRVKPIKLESIKNRDDGKASKMVVISDGDVIKNQMQGNRPLELGFDKMTNQFYGNKEFLLNTVNYLLDDSGLINIRTRQIAVPFLDRQKTVEQRGKWQMLNILLPLGLLAIFGFVFTVYRKRKYTR</sequence>
<accession>A0A9X1QWR8</accession>
<evidence type="ECO:0000256" key="2">
    <source>
        <dbReference type="ARBA" id="ARBA00022475"/>
    </source>
</evidence>
<dbReference type="Pfam" id="PF23357">
    <property type="entry name" value="DUF7088"/>
    <property type="match status" value="1"/>
</dbReference>
<dbReference type="NCBIfam" id="TIGR03521">
    <property type="entry name" value="GldG"/>
    <property type="match status" value="1"/>
</dbReference>
<evidence type="ECO:0000259" key="8">
    <source>
        <dbReference type="Pfam" id="PF23357"/>
    </source>
</evidence>
<gene>
    <name evidence="9" type="primary">gldG</name>
    <name evidence="9" type="ORF">K8089_15260</name>
</gene>
<dbReference type="RefSeq" id="WP_237604159.1">
    <property type="nucleotide sequence ID" value="NZ_JAIRBA010000044.1"/>
</dbReference>
<feature type="transmembrane region" description="Helical" evidence="6">
    <location>
        <begin position="12"/>
        <end position="36"/>
    </location>
</feature>
<dbReference type="SUPFAM" id="SSF52317">
    <property type="entry name" value="Class I glutamine amidotransferase-like"/>
    <property type="match status" value="1"/>
</dbReference>
<dbReference type="InterPro" id="IPR029062">
    <property type="entry name" value="Class_I_gatase-like"/>
</dbReference>
<dbReference type="NCBIfam" id="TIGR03518">
    <property type="entry name" value="ABC_perm_GldF"/>
    <property type="match status" value="1"/>
</dbReference>
<comment type="caution">
    <text evidence="9">The sequence shown here is derived from an EMBL/GenBank/DDBJ whole genome shotgun (WGS) entry which is preliminary data.</text>
</comment>
<evidence type="ECO:0000256" key="1">
    <source>
        <dbReference type="ARBA" id="ARBA00004651"/>
    </source>
</evidence>
<evidence type="ECO:0000259" key="7">
    <source>
        <dbReference type="Pfam" id="PF09822"/>
    </source>
</evidence>
<evidence type="ECO:0000313" key="9">
    <source>
        <dbReference type="EMBL" id="MCG2420383.1"/>
    </source>
</evidence>
<dbReference type="PANTHER" id="PTHR30294">
    <property type="entry name" value="MEMBRANE COMPONENT OF ABC TRANSPORTER YHHJ-RELATED"/>
    <property type="match status" value="1"/>
</dbReference>
<dbReference type="EMBL" id="JAIRBA010000044">
    <property type="protein sequence ID" value="MCG2420383.1"/>
    <property type="molecule type" value="Genomic_DNA"/>
</dbReference>
<dbReference type="PANTHER" id="PTHR30294:SF29">
    <property type="entry name" value="MULTIDRUG ABC TRANSPORTER PERMEASE YBHS-RELATED"/>
    <property type="match status" value="1"/>
</dbReference>
<feature type="transmembrane region" description="Helical" evidence="6">
    <location>
        <begin position="165"/>
        <end position="182"/>
    </location>
</feature>
<feature type="transmembrane region" description="Helical" evidence="6">
    <location>
        <begin position="95"/>
        <end position="119"/>
    </location>
</feature>
<keyword evidence="2" id="KW-1003">Cell membrane</keyword>
<keyword evidence="5 6" id="KW-0472">Membrane</keyword>
<keyword evidence="4 6" id="KW-1133">Transmembrane helix</keyword>
<proteinExistence type="predicted"/>